<gene>
    <name evidence="2" type="ORF">ANANG_G00264570</name>
</gene>
<evidence type="ECO:0000256" key="1">
    <source>
        <dbReference type="SAM" id="MobiDB-lite"/>
    </source>
</evidence>
<dbReference type="EMBL" id="JAFIRN010000015">
    <property type="protein sequence ID" value="KAG5834719.1"/>
    <property type="molecule type" value="Genomic_DNA"/>
</dbReference>
<reference evidence="2" key="1">
    <citation type="submission" date="2021-01" db="EMBL/GenBank/DDBJ databases">
        <title>A chromosome-scale assembly of European eel, Anguilla anguilla.</title>
        <authorList>
            <person name="Henkel C."/>
            <person name="Jong-Raadsen S.A."/>
            <person name="Dufour S."/>
            <person name="Weltzien F.-A."/>
            <person name="Palstra A.P."/>
            <person name="Pelster B."/>
            <person name="Spaink H.P."/>
            <person name="Van Den Thillart G.E."/>
            <person name="Jansen H."/>
            <person name="Zahm M."/>
            <person name="Klopp C."/>
            <person name="Cedric C."/>
            <person name="Louis A."/>
            <person name="Berthelot C."/>
            <person name="Parey E."/>
            <person name="Roest Crollius H."/>
            <person name="Montfort J."/>
            <person name="Robinson-Rechavi M."/>
            <person name="Bucao C."/>
            <person name="Bouchez O."/>
            <person name="Gislard M."/>
            <person name="Lluch J."/>
            <person name="Milhes M."/>
            <person name="Lampietro C."/>
            <person name="Lopez Roques C."/>
            <person name="Donnadieu C."/>
            <person name="Braasch I."/>
            <person name="Desvignes T."/>
            <person name="Postlethwait J."/>
            <person name="Bobe J."/>
            <person name="Guiguen Y."/>
            <person name="Dirks R."/>
        </authorList>
    </citation>
    <scope>NUCLEOTIDE SEQUENCE</scope>
    <source>
        <strain evidence="2">Tag_6206</strain>
        <tissue evidence="2">Liver</tissue>
    </source>
</reference>
<organism evidence="2 3">
    <name type="scientific">Anguilla anguilla</name>
    <name type="common">European freshwater eel</name>
    <name type="synonym">Muraena anguilla</name>
    <dbReference type="NCBI Taxonomy" id="7936"/>
    <lineage>
        <taxon>Eukaryota</taxon>
        <taxon>Metazoa</taxon>
        <taxon>Chordata</taxon>
        <taxon>Craniata</taxon>
        <taxon>Vertebrata</taxon>
        <taxon>Euteleostomi</taxon>
        <taxon>Actinopterygii</taxon>
        <taxon>Neopterygii</taxon>
        <taxon>Teleostei</taxon>
        <taxon>Anguilliformes</taxon>
        <taxon>Anguillidae</taxon>
        <taxon>Anguilla</taxon>
    </lineage>
</organism>
<feature type="compositionally biased region" description="Low complexity" evidence="1">
    <location>
        <begin position="64"/>
        <end position="76"/>
    </location>
</feature>
<evidence type="ECO:0000313" key="2">
    <source>
        <dbReference type="EMBL" id="KAG5834719.1"/>
    </source>
</evidence>
<dbReference type="Proteomes" id="UP001044222">
    <property type="component" value="Chromosome 15"/>
</dbReference>
<dbReference type="AlphaFoldDB" id="A0A9D3RL89"/>
<sequence>MAVSVKTARLKHQSCTARKLPFATPVFNPSELPMRRWPPQRSSQCPGRRGSGASLRPPPAQRCPPASLPGSPAPSRLSPPAPPGGTHRVSRRLPLPCSESGPRYRGNA</sequence>
<feature type="region of interest" description="Disordered" evidence="1">
    <location>
        <begin position="24"/>
        <end position="108"/>
    </location>
</feature>
<evidence type="ECO:0000313" key="3">
    <source>
        <dbReference type="Proteomes" id="UP001044222"/>
    </source>
</evidence>
<comment type="caution">
    <text evidence="2">The sequence shown here is derived from an EMBL/GenBank/DDBJ whole genome shotgun (WGS) entry which is preliminary data.</text>
</comment>
<keyword evidence="3" id="KW-1185">Reference proteome</keyword>
<name>A0A9D3RL89_ANGAN</name>
<proteinExistence type="predicted"/>
<accession>A0A9D3RL89</accession>
<protein>
    <submittedName>
        <fullName evidence="2">Uncharacterized protein</fullName>
    </submittedName>
</protein>